<reference evidence="1 2" key="1">
    <citation type="journal article" date="2020" name="ISME J.">
        <title>Comparative genomics reveals insights into cyanobacterial evolution and habitat adaptation.</title>
        <authorList>
            <person name="Chen M.Y."/>
            <person name="Teng W.K."/>
            <person name="Zhao L."/>
            <person name="Hu C.X."/>
            <person name="Zhou Y.K."/>
            <person name="Han B.P."/>
            <person name="Song L.R."/>
            <person name="Shu W.S."/>
        </authorList>
    </citation>
    <scope>NUCLEOTIDE SEQUENCE [LARGE SCALE GENOMIC DNA]</scope>
    <source>
        <strain evidence="1 2">FACHB-248</strain>
    </source>
</reference>
<dbReference type="EMBL" id="JACJTA010000135">
    <property type="protein sequence ID" value="MBD2609193.1"/>
    <property type="molecule type" value="Genomic_DNA"/>
</dbReference>
<proteinExistence type="predicted"/>
<dbReference type="Pfam" id="PF13267">
    <property type="entry name" value="DUF4058"/>
    <property type="match status" value="1"/>
</dbReference>
<evidence type="ECO:0000313" key="2">
    <source>
        <dbReference type="Proteomes" id="UP000660380"/>
    </source>
</evidence>
<dbReference type="RefSeq" id="WP_029636440.1">
    <property type="nucleotide sequence ID" value="NZ_JACJTA010000135.1"/>
</dbReference>
<organism evidence="1 2">
    <name type="scientific">Scytonema hofmannii FACHB-248</name>
    <dbReference type="NCBI Taxonomy" id="1842502"/>
    <lineage>
        <taxon>Bacteria</taxon>
        <taxon>Bacillati</taxon>
        <taxon>Cyanobacteriota</taxon>
        <taxon>Cyanophyceae</taxon>
        <taxon>Nostocales</taxon>
        <taxon>Scytonemataceae</taxon>
        <taxon>Scytonema</taxon>
    </lineage>
</organism>
<protein>
    <submittedName>
        <fullName evidence="1">DUF4058 family protein</fullName>
    </submittedName>
</protein>
<dbReference type="Proteomes" id="UP000660380">
    <property type="component" value="Unassembled WGS sequence"/>
</dbReference>
<gene>
    <name evidence="1" type="ORF">H6G81_32930</name>
</gene>
<accession>A0ABR8H2F2</accession>
<name>A0ABR8H2F2_9CYAN</name>
<sequence length="259" mass="29228">MPSPFPGMDPYLEAGLWPDVHNALSAKVRAFLAPQLRPKYAARLEIYVVEDTSPESEIGILYPDVEVLQIRQRTLTPELATRQSNIAITPAQLTLPVIQPVEIRVPTVEIRDTTNNVLVSCIEILSPANKREPNITDYRKKRQRLYNANVHLIEIDFLRRGTRPFNHPRLPDVPYLVTLTRAGSGVMDVWSVTLQDTLPTIPVPLREPDPDAVLDLQAAMNAIYDEAGYDLSIDYTQTPPPPAFSKADIEWMHLKLANY</sequence>
<comment type="caution">
    <text evidence="1">The sequence shown here is derived from an EMBL/GenBank/DDBJ whole genome shotgun (WGS) entry which is preliminary data.</text>
</comment>
<keyword evidence="2" id="KW-1185">Reference proteome</keyword>
<evidence type="ECO:0000313" key="1">
    <source>
        <dbReference type="EMBL" id="MBD2609193.1"/>
    </source>
</evidence>
<dbReference type="InterPro" id="IPR025132">
    <property type="entry name" value="DUF4058"/>
</dbReference>